<geneLocation type="plasmid" evidence="2">
    <name>pPERMA01</name>
</geneLocation>
<dbReference type="AlphaFoldDB" id="C0QUV8"/>
<organism evidence="1 2">
    <name type="scientific">Persephonella marina (strain DSM 14350 / EX-H1)</name>
    <dbReference type="NCBI Taxonomy" id="123214"/>
    <lineage>
        <taxon>Bacteria</taxon>
        <taxon>Pseudomonadati</taxon>
        <taxon>Aquificota</taxon>
        <taxon>Aquificia</taxon>
        <taxon>Aquificales</taxon>
        <taxon>Hydrogenothermaceae</taxon>
        <taxon>Persephonella</taxon>
    </lineage>
</organism>
<gene>
    <name evidence="1" type="ordered locus">PERMA_A0029</name>
</gene>
<name>C0QUV8_PERMH</name>
<dbReference type="KEGG" id="pmx:PERMA_A0029"/>
<dbReference type="HOGENOM" id="CLU_181517_0_0_0"/>
<dbReference type="Proteomes" id="UP000001366">
    <property type="component" value="Plasmid unnamed"/>
</dbReference>
<dbReference type="eggNOG" id="ENOG5034C4A">
    <property type="taxonomic scope" value="Bacteria"/>
</dbReference>
<evidence type="ECO:0000313" key="2">
    <source>
        <dbReference type="Proteomes" id="UP000001366"/>
    </source>
</evidence>
<reference evidence="1 2" key="1">
    <citation type="journal article" date="2009" name="J. Bacteriol.">
        <title>Complete and draft genome sequences of six members of the Aquificales.</title>
        <authorList>
            <person name="Reysenbach A.L."/>
            <person name="Hamamura N."/>
            <person name="Podar M."/>
            <person name="Griffiths E."/>
            <person name="Ferreira S."/>
            <person name="Hochstein R."/>
            <person name="Heidelberg J."/>
            <person name="Johnson J."/>
            <person name="Mead D."/>
            <person name="Pohorille A."/>
            <person name="Sarmiento M."/>
            <person name="Schweighofer K."/>
            <person name="Seshadri R."/>
            <person name="Voytek M.A."/>
        </authorList>
    </citation>
    <scope>NUCLEOTIDE SEQUENCE [LARGE SCALE GENOMIC DNA]</scope>
    <source>
        <strain evidence="2">DSM 14350 / EX-H1</strain>
        <plasmid evidence="2">pPERMA01</plasmid>
    </source>
</reference>
<keyword evidence="1" id="KW-0614">Plasmid</keyword>
<dbReference type="PaxDb" id="123214-PERMA_A0029"/>
<protein>
    <submittedName>
        <fullName evidence="1">Uncharacterized protein</fullName>
    </submittedName>
</protein>
<accession>C0QUV8</accession>
<keyword evidence="2" id="KW-1185">Reference proteome</keyword>
<evidence type="ECO:0000313" key="1">
    <source>
        <dbReference type="EMBL" id="ACO04967.1"/>
    </source>
</evidence>
<dbReference type="EMBL" id="CP001231">
    <property type="protein sequence ID" value="ACO04967.1"/>
    <property type="molecule type" value="Genomic_DNA"/>
</dbReference>
<sequence>MDLKSEVIILSDRVILNIITENPYELLEKMKSFFEANGNIFPLSDRTLIITENQGIELDRKVFKTLFQIPMLTITLSDGNVGAEFATIKVNPEEVFNLI</sequence>
<proteinExistence type="predicted"/>
<dbReference type="RefSeq" id="WP_012675155.1">
    <property type="nucleotide sequence ID" value="NC_012439.1"/>
</dbReference>